<feature type="transmembrane region" description="Helical" evidence="1">
    <location>
        <begin position="337"/>
        <end position="357"/>
    </location>
</feature>
<dbReference type="Proteomes" id="UP000298058">
    <property type="component" value="Unassembled WGS sequence"/>
</dbReference>
<evidence type="ECO:0000313" key="4">
    <source>
        <dbReference type="Proteomes" id="UP000298058"/>
    </source>
</evidence>
<keyword evidence="4" id="KW-1185">Reference proteome</keyword>
<dbReference type="EMBL" id="RQHW01000065">
    <property type="protein sequence ID" value="TGN17579.1"/>
    <property type="molecule type" value="Genomic_DNA"/>
</dbReference>
<feature type="transmembrane region" description="Helical" evidence="1">
    <location>
        <begin position="261"/>
        <end position="282"/>
    </location>
</feature>
<sequence length="371" mass="43180">MADSFERKQYLDHLRGFAVFLMLFVNVPGSWGFIYPQLKHAEGNGFHLADLVFPLFLWAVGYSLMISSSKRSEESLSDFWKRILFRSTALFLMGLFLSLFPKWDWETFRIPGVLQRIALLYFCGAVWIRYVPKQKFFPSIWILFLLVICFACLNRFFSISSDSNSISFVKEEPLVSNTLGALTDRFVFGNHLWKETKNYDPEGIFSSIPAFLTVMLGAVSFLRRKKYSDGNLFLRCRFEFLVYPVLSFAFSLIFPLNKTNWSLSFIFFTAFLSECLCSLFVVWEKFSLGSRLGFGLYGRNALLVFFLTGFVTRLSVFSKLRSYLYGNFKQLTANPEFASFLFSCMYLIAILLFCFLWEKGKNFFPRQKTNS</sequence>
<dbReference type="PANTHER" id="PTHR31061:SF24">
    <property type="entry name" value="LD22376P"/>
    <property type="match status" value="1"/>
</dbReference>
<feature type="transmembrane region" description="Helical" evidence="1">
    <location>
        <begin position="234"/>
        <end position="255"/>
    </location>
</feature>
<dbReference type="Pfam" id="PF07786">
    <property type="entry name" value="HGSNAT_cat"/>
    <property type="match status" value="1"/>
</dbReference>
<dbReference type="InterPro" id="IPR012429">
    <property type="entry name" value="HGSNAT_cat"/>
</dbReference>
<reference evidence="3" key="1">
    <citation type="journal article" date="2019" name="PLoS Negl. Trop. Dis.">
        <title>Revisiting the worldwide diversity of Leptospira species in the environment.</title>
        <authorList>
            <person name="Vincent A.T."/>
            <person name="Schiettekatte O."/>
            <person name="Bourhy P."/>
            <person name="Veyrier F.J."/>
            <person name="Picardeau M."/>
        </authorList>
    </citation>
    <scope>NUCLEOTIDE SEQUENCE [LARGE SCALE GENOMIC DNA]</scope>
    <source>
        <strain evidence="3">201300427</strain>
    </source>
</reference>
<organism evidence="3 4">
    <name type="scientific">Leptospira idonii</name>
    <dbReference type="NCBI Taxonomy" id="1193500"/>
    <lineage>
        <taxon>Bacteria</taxon>
        <taxon>Pseudomonadati</taxon>
        <taxon>Spirochaetota</taxon>
        <taxon>Spirochaetia</taxon>
        <taxon>Leptospirales</taxon>
        <taxon>Leptospiraceae</taxon>
        <taxon>Leptospira</taxon>
    </lineage>
</organism>
<keyword evidence="1" id="KW-0812">Transmembrane</keyword>
<dbReference type="AlphaFoldDB" id="A0A4R9LX41"/>
<evidence type="ECO:0000259" key="2">
    <source>
        <dbReference type="Pfam" id="PF07786"/>
    </source>
</evidence>
<feature type="transmembrane region" description="Helical" evidence="1">
    <location>
        <begin position="294"/>
        <end position="317"/>
    </location>
</feature>
<feature type="transmembrane region" description="Helical" evidence="1">
    <location>
        <begin position="139"/>
        <end position="157"/>
    </location>
</feature>
<dbReference type="OrthoDB" id="9788724at2"/>
<name>A0A4R9LX41_9LEPT</name>
<evidence type="ECO:0000313" key="3">
    <source>
        <dbReference type="EMBL" id="TGN17579.1"/>
    </source>
</evidence>
<comment type="caution">
    <text evidence="3">The sequence shown here is derived from an EMBL/GenBank/DDBJ whole genome shotgun (WGS) entry which is preliminary data.</text>
</comment>
<feature type="transmembrane region" description="Helical" evidence="1">
    <location>
        <begin position="84"/>
        <end position="101"/>
    </location>
</feature>
<feature type="transmembrane region" description="Helical" evidence="1">
    <location>
        <begin position="203"/>
        <end position="222"/>
    </location>
</feature>
<feature type="transmembrane region" description="Helical" evidence="1">
    <location>
        <begin position="46"/>
        <end position="64"/>
    </location>
</feature>
<protein>
    <submittedName>
        <fullName evidence="3">DUF1624 domain-containing protein</fullName>
    </submittedName>
</protein>
<accession>A0A4R9LX41</accession>
<proteinExistence type="predicted"/>
<gene>
    <name evidence="3" type="ORF">EHS15_16210</name>
</gene>
<evidence type="ECO:0000256" key="1">
    <source>
        <dbReference type="SAM" id="Phobius"/>
    </source>
</evidence>
<keyword evidence="1" id="KW-0472">Membrane</keyword>
<keyword evidence="1" id="KW-1133">Transmembrane helix</keyword>
<feature type="transmembrane region" description="Helical" evidence="1">
    <location>
        <begin position="113"/>
        <end position="132"/>
    </location>
</feature>
<dbReference type="RefSeq" id="WP_135761637.1">
    <property type="nucleotide sequence ID" value="NZ_RQHW01000065.1"/>
</dbReference>
<feature type="transmembrane region" description="Helical" evidence="1">
    <location>
        <begin position="14"/>
        <end position="34"/>
    </location>
</feature>
<feature type="domain" description="Heparan-alpha-glucosaminide N-acetyltransferase catalytic" evidence="2">
    <location>
        <begin position="7"/>
        <end position="145"/>
    </location>
</feature>
<dbReference type="PANTHER" id="PTHR31061">
    <property type="entry name" value="LD22376P"/>
    <property type="match status" value="1"/>
</dbReference>